<dbReference type="InterPro" id="IPR011009">
    <property type="entry name" value="Kinase-like_dom_sf"/>
</dbReference>
<dbReference type="PROSITE" id="PS00107">
    <property type="entry name" value="PROTEIN_KINASE_ATP"/>
    <property type="match status" value="1"/>
</dbReference>
<dbReference type="EMBL" id="VDUX01000001">
    <property type="protein sequence ID" value="TXL63234.1"/>
    <property type="molecule type" value="Genomic_DNA"/>
</dbReference>
<keyword evidence="5 10" id="KW-0547">Nucleotide-binding</keyword>
<evidence type="ECO:0000256" key="4">
    <source>
        <dbReference type="ARBA" id="ARBA00022737"/>
    </source>
</evidence>
<dbReference type="SUPFAM" id="SSF56112">
    <property type="entry name" value="Protein kinase-like (PK-like)"/>
    <property type="match status" value="1"/>
</dbReference>
<dbReference type="OrthoDB" id="9769043at2"/>
<evidence type="ECO:0000256" key="1">
    <source>
        <dbReference type="ARBA" id="ARBA00012513"/>
    </source>
</evidence>
<dbReference type="InterPro" id="IPR000719">
    <property type="entry name" value="Prot_kinase_dom"/>
</dbReference>
<evidence type="ECO:0000259" key="13">
    <source>
        <dbReference type="PROSITE" id="PS50011"/>
    </source>
</evidence>
<dbReference type="GO" id="GO:0004674">
    <property type="term" value="F:protein serine/threonine kinase activity"/>
    <property type="evidence" value="ECO:0007669"/>
    <property type="project" value="UniProtKB-KW"/>
</dbReference>
<evidence type="ECO:0000256" key="11">
    <source>
        <dbReference type="SAM" id="MobiDB-lite"/>
    </source>
</evidence>
<keyword evidence="12" id="KW-0472">Membrane</keyword>
<dbReference type="InterPro" id="IPR017441">
    <property type="entry name" value="Protein_kinase_ATP_BS"/>
</dbReference>
<feature type="domain" description="PASTA" evidence="14">
    <location>
        <begin position="409"/>
        <end position="470"/>
    </location>
</feature>
<dbReference type="PANTHER" id="PTHR43289:SF6">
    <property type="entry name" value="SERINE_THREONINE-PROTEIN KINASE NEKL-3"/>
    <property type="match status" value="1"/>
</dbReference>
<evidence type="ECO:0000256" key="7">
    <source>
        <dbReference type="ARBA" id="ARBA00022840"/>
    </source>
</evidence>
<dbReference type="FunFam" id="1.10.510.10:FF:000021">
    <property type="entry name" value="Serine/threonine protein kinase"/>
    <property type="match status" value="1"/>
</dbReference>
<keyword evidence="3" id="KW-0808">Transferase</keyword>
<evidence type="ECO:0000259" key="14">
    <source>
        <dbReference type="PROSITE" id="PS51178"/>
    </source>
</evidence>
<keyword evidence="12" id="KW-1133">Transmembrane helix</keyword>
<dbReference type="SMART" id="SM00740">
    <property type="entry name" value="PASTA"/>
    <property type="match status" value="2"/>
</dbReference>
<keyword evidence="16" id="KW-1185">Reference proteome</keyword>
<keyword evidence="6" id="KW-0418">Kinase</keyword>
<dbReference type="InterPro" id="IPR005543">
    <property type="entry name" value="PASTA_dom"/>
</dbReference>
<evidence type="ECO:0000256" key="6">
    <source>
        <dbReference type="ARBA" id="ARBA00022777"/>
    </source>
</evidence>
<keyword evidence="7 10" id="KW-0067">ATP-binding</keyword>
<dbReference type="SMART" id="SM00220">
    <property type="entry name" value="S_TKc"/>
    <property type="match status" value="1"/>
</dbReference>
<dbReference type="EC" id="2.7.11.1" evidence="1"/>
<dbReference type="PROSITE" id="PS50011">
    <property type="entry name" value="PROTEIN_KINASE_DOM"/>
    <property type="match status" value="1"/>
</dbReference>
<evidence type="ECO:0000256" key="5">
    <source>
        <dbReference type="ARBA" id="ARBA00022741"/>
    </source>
</evidence>
<evidence type="ECO:0000256" key="2">
    <source>
        <dbReference type="ARBA" id="ARBA00022527"/>
    </source>
</evidence>
<dbReference type="GO" id="GO:0005524">
    <property type="term" value="F:ATP binding"/>
    <property type="evidence" value="ECO:0007669"/>
    <property type="project" value="UniProtKB-UniRule"/>
</dbReference>
<feature type="region of interest" description="Disordered" evidence="11">
    <location>
        <begin position="290"/>
        <end position="312"/>
    </location>
</feature>
<dbReference type="RefSeq" id="WP_147683656.1">
    <property type="nucleotide sequence ID" value="NZ_VDUX01000001.1"/>
</dbReference>
<feature type="binding site" evidence="10">
    <location>
        <position position="41"/>
    </location>
    <ligand>
        <name>ATP</name>
        <dbReference type="ChEBI" id="CHEBI:30616"/>
    </ligand>
</feature>
<organism evidence="15 16">
    <name type="scientific">Aeromicrobium terrae</name>
    <dbReference type="NCBI Taxonomy" id="2498846"/>
    <lineage>
        <taxon>Bacteria</taxon>
        <taxon>Bacillati</taxon>
        <taxon>Actinomycetota</taxon>
        <taxon>Actinomycetes</taxon>
        <taxon>Propionibacteriales</taxon>
        <taxon>Nocardioidaceae</taxon>
        <taxon>Aeromicrobium</taxon>
    </lineage>
</organism>
<dbReference type="CDD" id="cd14014">
    <property type="entry name" value="STKc_PknB_like"/>
    <property type="match status" value="1"/>
</dbReference>
<name>A0A5C8NN34_9ACTN</name>
<gene>
    <name evidence="15" type="ORF">FHP06_03135</name>
</gene>
<dbReference type="Gene3D" id="1.10.510.10">
    <property type="entry name" value="Transferase(Phosphotransferase) domain 1"/>
    <property type="match status" value="1"/>
</dbReference>
<feature type="domain" description="Protein kinase" evidence="13">
    <location>
        <begin position="12"/>
        <end position="280"/>
    </location>
</feature>
<dbReference type="CDD" id="cd06577">
    <property type="entry name" value="PASTA_pknB"/>
    <property type="match status" value="2"/>
</dbReference>
<feature type="transmembrane region" description="Helical" evidence="12">
    <location>
        <begin position="321"/>
        <end position="341"/>
    </location>
</feature>
<feature type="region of interest" description="Disordered" evidence="11">
    <location>
        <begin position="470"/>
        <end position="519"/>
    </location>
</feature>
<proteinExistence type="predicted"/>
<dbReference type="AlphaFoldDB" id="A0A5C8NN34"/>
<evidence type="ECO:0000256" key="9">
    <source>
        <dbReference type="ARBA" id="ARBA00048679"/>
    </source>
</evidence>
<keyword evidence="12" id="KW-0812">Transmembrane</keyword>
<dbReference type="Gene3D" id="3.30.10.20">
    <property type="match status" value="2"/>
</dbReference>
<comment type="catalytic activity">
    <reaction evidence="8">
        <text>L-threonyl-[protein] + ATP = O-phospho-L-threonyl-[protein] + ADP + H(+)</text>
        <dbReference type="Rhea" id="RHEA:46608"/>
        <dbReference type="Rhea" id="RHEA-COMP:11060"/>
        <dbReference type="Rhea" id="RHEA-COMP:11605"/>
        <dbReference type="ChEBI" id="CHEBI:15378"/>
        <dbReference type="ChEBI" id="CHEBI:30013"/>
        <dbReference type="ChEBI" id="CHEBI:30616"/>
        <dbReference type="ChEBI" id="CHEBI:61977"/>
        <dbReference type="ChEBI" id="CHEBI:456216"/>
        <dbReference type="EC" id="2.7.11.1"/>
    </reaction>
</comment>
<dbReference type="Pfam" id="PF03793">
    <property type="entry name" value="PASTA"/>
    <property type="match status" value="2"/>
</dbReference>
<comment type="caution">
    <text evidence="15">The sequence shown here is derived from an EMBL/GenBank/DDBJ whole genome shotgun (WGS) entry which is preliminary data.</text>
</comment>
<dbReference type="PANTHER" id="PTHR43289">
    <property type="entry name" value="MITOGEN-ACTIVATED PROTEIN KINASE KINASE KINASE 20-RELATED"/>
    <property type="match status" value="1"/>
</dbReference>
<sequence length="519" mass="53964">MPHATRTMLERYQLDEVIGSGGMGEVWRAHDAVLERDVAVKVLKRDAVDDAAALERLRIEARLAGSLQHPNVVGVLDYGEEESSEGGTAVLPCLVMPLIDGCTLSDRLRDSGPMSPAETMRMVSEVADGLSAAHLAGIVHRDLKPGNIMQDASGRSMILDFGIARSSDASPLTSTGTIVGTTDFISPEQASGRTATAASDLYSLGVVAYCCLTGKAPFHRTAAVAIALAHVNEPPPPLPENVPAGVRALIMRMLAKDPEDRPADAAEVRDAARALADALVDDPTAGSLAPPTAAIPLPVDPPTLTDTPLPGEKRRLRRNPLLLLIALVVATLVALGIVALANNGGTEVPDVVGEEVAVAKAHLEDAGFKVETASRDVAGHKRGEVVEQDPGADESVDKGSTVELVVASGFVKIPDLKGMSQADAVKALDKLGLEARISTRIAPQDAGKVLDVAPDDRARIGDTVDLVVATAPFGAPKPKKGDKPKKEKGAKKPKAGPEPTSEPVNPSPSPTPTDDGTGG</sequence>
<feature type="domain" description="PASTA" evidence="14">
    <location>
        <begin position="342"/>
        <end position="408"/>
    </location>
</feature>
<evidence type="ECO:0000256" key="3">
    <source>
        <dbReference type="ARBA" id="ARBA00022679"/>
    </source>
</evidence>
<evidence type="ECO:0000313" key="15">
    <source>
        <dbReference type="EMBL" id="TXL63234.1"/>
    </source>
</evidence>
<dbReference type="PROSITE" id="PS51178">
    <property type="entry name" value="PASTA"/>
    <property type="match status" value="2"/>
</dbReference>
<protein>
    <recommendedName>
        <fullName evidence="1">non-specific serine/threonine protein kinase</fullName>
        <ecNumber evidence="1">2.7.11.1</ecNumber>
    </recommendedName>
</protein>
<evidence type="ECO:0000256" key="12">
    <source>
        <dbReference type="SAM" id="Phobius"/>
    </source>
</evidence>
<comment type="catalytic activity">
    <reaction evidence="9">
        <text>L-seryl-[protein] + ATP = O-phospho-L-seryl-[protein] + ADP + H(+)</text>
        <dbReference type="Rhea" id="RHEA:17989"/>
        <dbReference type="Rhea" id="RHEA-COMP:9863"/>
        <dbReference type="Rhea" id="RHEA-COMP:11604"/>
        <dbReference type="ChEBI" id="CHEBI:15378"/>
        <dbReference type="ChEBI" id="CHEBI:29999"/>
        <dbReference type="ChEBI" id="CHEBI:30616"/>
        <dbReference type="ChEBI" id="CHEBI:83421"/>
        <dbReference type="ChEBI" id="CHEBI:456216"/>
        <dbReference type="EC" id="2.7.11.1"/>
    </reaction>
</comment>
<dbReference type="Gene3D" id="3.30.200.20">
    <property type="entry name" value="Phosphorylase Kinase, domain 1"/>
    <property type="match status" value="1"/>
</dbReference>
<keyword evidence="4" id="KW-0677">Repeat</keyword>
<evidence type="ECO:0000256" key="8">
    <source>
        <dbReference type="ARBA" id="ARBA00047899"/>
    </source>
</evidence>
<evidence type="ECO:0000313" key="16">
    <source>
        <dbReference type="Proteomes" id="UP000321571"/>
    </source>
</evidence>
<dbReference type="Proteomes" id="UP000321571">
    <property type="component" value="Unassembled WGS sequence"/>
</dbReference>
<evidence type="ECO:0000256" key="10">
    <source>
        <dbReference type="PROSITE-ProRule" id="PRU10141"/>
    </source>
</evidence>
<keyword evidence="2" id="KW-0723">Serine/threonine-protein kinase</keyword>
<accession>A0A5C8NN34</accession>
<reference evidence="15 16" key="1">
    <citation type="submission" date="2019-06" db="EMBL/GenBank/DDBJ databases">
        <title>Aeromicrobium sp. nov., isolated from a maize field.</title>
        <authorList>
            <person name="Lin S.-Y."/>
            <person name="Tsai C.-F."/>
            <person name="Young C.-C."/>
        </authorList>
    </citation>
    <scope>NUCLEOTIDE SEQUENCE [LARGE SCALE GENOMIC DNA]</scope>
    <source>
        <strain evidence="15 16">CC-CFT486</strain>
    </source>
</reference>
<dbReference type="Pfam" id="PF00069">
    <property type="entry name" value="Pkinase"/>
    <property type="match status" value="1"/>
</dbReference>